<evidence type="ECO:0000256" key="1">
    <source>
        <dbReference type="SAM" id="Phobius"/>
    </source>
</evidence>
<evidence type="ECO:0000313" key="2">
    <source>
        <dbReference type="EMBL" id="WPY00600.1"/>
    </source>
</evidence>
<dbReference type="Proteomes" id="UP001326613">
    <property type="component" value="Chromosome"/>
</dbReference>
<accession>A0ABZ0URD1</accession>
<keyword evidence="1" id="KW-1133">Transmembrane helix</keyword>
<protein>
    <recommendedName>
        <fullName evidence="4">ATP synthase F0 subunit 8</fullName>
    </recommendedName>
</protein>
<keyword evidence="3" id="KW-1185">Reference proteome</keyword>
<name>A0ABZ0URD1_9RICK</name>
<evidence type="ECO:0000313" key="3">
    <source>
        <dbReference type="Proteomes" id="UP001326613"/>
    </source>
</evidence>
<gene>
    <name evidence="2" type="ORF">Trichorick_00481</name>
</gene>
<reference evidence="2 3" key="1">
    <citation type="submission" date="2022-10" db="EMBL/GenBank/DDBJ databases">
        <title>Host association and intracellularity evolved multiple times independently in the Rickettsiales.</title>
        <authorList>
            <person name="Castelli M."/>
            <person name="Nardi T."/>
            <person name="Gammuto L."/>
            <person name="Bellinzona G."/>
            <person name="Sabaneyeva E."/>
            <person name="Potekhin A."/>
            <person name="Serra V."/>
            <person name="Petroni G."/>
            <person name="Sassera D."/>
        </authorList>
    </citation>
    <scope>NUCLEOTIDE SEQUENCE [LARGE SCALE GENOMIC DNA]</scope>
    <source>
        <strain evidence="2 3">Kr 154-4</strain>
    </source>
</reference>
<proteinExistence type="predicted"/>
<evidence type="ECO:0008006" key="4">
    <source>
        <dbReference type="Google" id="ProtNLM"/>
    </source>
</evidence>
<keyword evidence="1" id="KW-0812">Transmembrane</keyword>
<organism evidence="2 3">
    <name type="scientific">Candidatus Trichorickettsia mobilis</name>
    <dbReference type="NCBI Taxonomy" id="1346319"/>
    <lineage>
        <taxon>Bacteria</taxon>
        <taxon>Pseudomonadati</taxon>
        <taxon>Pseudomonadota</taxon>
        <taxon>Alphaproteobacteria</taxon>
        <taxon>Rickettsiales</taxon>
        <taxon>Rickettsiaceae</taxon>
        <taxon>Rickettsieae</taxon>
        <taxon>Candidatus Trichorickettsia</taxon>
    </lineage>
</organism>
<sequence>MLLTINSYLQLGYLFTLLILVGLFIQNWFIYIKSINLPKKSKLDKNSQ</sequence>
<feature type="transmembrane region" description="Helical" evidence="1">
    <location>
        <begin position="12"/>
        <end position="32"/>
    </location>
</feature>
<keyword evidence="1" id="KW-0472">Membrane</keyword>
<dbReference type="EMBL" id="CP112932">
    <property type="protein sequence ID" value="WPY00600.1"/>
    <property type="molecule type" value="Genomic_DNA"/>
</dbReference>